<evidence type="ECO:0000259" key="1">
    <source>
        <dbReference type="Pfam" id="PF13474"/>
    </source>
</evidence>
<gene>
    <name evidence="2" type="ORF">BRM9_2303</name>
    <name evidence="3" type="ORF">MB9_2341</name>
</gene>
<proteinExistence type="predicted"/>
<dbReference type="SUPFAM" id="SSF54427">
    <property type="entry name" value="NTF2-like"/>
    <property type="match status" value="1"/>
</dbReference>
<name>A0A089ZJ69_METFO</name>
<dbReference type="Proteomes" id="UP000029661">
    <property type="component" value="Chromosome"/>
</dbReference>
<organism evidence="2 4">
    <name type="scientific">Methanobacterium formicicum</name>
    <dbReference type="NCBI Taxonomy" id="2162"/>
    <lineage>
        <taxon>Archaea</taxon>
        <taxon>Methanobacteriati</taxon>
        <taxon>Methanobacteriota</taxon>
        <taxon>Methanomada group</taxon>
        <taxon>Methanobacteria</taxon>
        <taxon>Methanobacteriales</taxon>
        <taxon>Methanobacteriaceae</taxon>
        <taxon>Methanobacterium</taxon>
    </lineage>
</organism>
<dbReference type="PATRIC" id="fig|2162.10.peg.2411"/>
<protein>
    <recommendedName>
        <fullName evidence="1">SnoaL-like domain-containing protein</fullName>
    </recommendedName>
</protein>
<evidence type="ECO:0000313" key="2">
    <source>
        <dbReference type="EMBL" id="AIS33103.1"/>
    </source>
</evidence>
<keyword evidence="5" id="KW-1185">Reference proteome</keyword>
<dbReference type="Proteomes" id="UP000062768">
    <property type="component" value="Chromosome I"/>
</dbReference>
<dbReference type="AlphaFoldDB" id="A0A089ZJ69"/>
<dbReference type="EMBL" id="LN734822">
    <property type="protein sequence ID" value="CEL25952.1"/>
    <property type="molecule type" value="Genomic_DNA"/>
</dbReference>
<dbReference type="RefSeq" id="WP_048085817.1">
    <property type="nucleotide sequence ID" value="NZ_CP006933.1"/>
</dbReference>
<evidence type="ECO:0000313" key="4">
    <source>
        <dbReference type="Proteomes" id="UP000029661"/>
    </source>
</evidence>
<sequence length="144" mass="16554">MEANEQVKNAVFKLLEKYSQGYQDKDIEGMLKLFVPEDDLVVIGTGFDEWIKGSEELRCGFERDLEQATRIRIKYRDVTISASGQVAWLSCHMNMEAHVNGQEIYLPGRLSAVVEEKNNEWLFAHLHYSLPAMDQEEGKAYPEP</sequence>
<dbReference type="EMBL" id="CP006933">
    <property type="protein sequence ID" value="AIS33103.1"/>
    <property type="molecule type" value="Genomic_DNA"/>
</dbReference>
<dbReference type="InterPro" id="IPR037401">
    <property type="entry name" value="SnoaL-like"/>
</dbReference>
<feature type="domain" description="SnoaL-like" evidence="1">
    <location>
        <begin position="13"/>
        <end position="132"/>
    </location>
</feature>
<evidence type="ECO:0000313" key="5">
    <source>
        <dbReference type="Proteomes" id="UP000062768"/>
    </source>
</evidence>
<evidence type="ECO:0000313" key="3">
    <source>
        <dbReference type="EMBL" id="CEL25952.1"/>
    </source>
</evidence>
<reference evidence="2" key="1">
    <citation type="submission" date="2013-12" db="EMBL/GenBank/DDBJ databases">
        <title>The complete genome sequence of Methanobacterium sp. BRM9.</title>
        <authorList>
            <consortium name="Pastoral Greenhouse Gas Research Consortium"/>
            <person name="Kelly W.J."/>
            <person name="Leahy S.C."/>
            <person name="Perry R."/>
            <person name="Li D."/>
            <person name="Altermann E."/>
            <person name="Lambie S.C."/>
            <person name="Attwood G.T."/>
        </authorList>
    </citation>
    <scope>NUCLEOTIDE SEQUENCE [LARGE SCALE GENOMIC DNA]</scope>
    <source>
        <strain evidence="2">BRM9</strain>
    </source>
</reference>
<dbReference type="GeneID" id="26740571"/>
<dbReference type="InterPro" id="IPR032710">
    <property type="entry name" value="NTF2-like_dom_sf"/>
</dbReference>
<reference evidence="3" key="2">
    <citation type="submission" date="2014-09" db="EMBL/GenBank/DDBJ databases">
        <authorList>
            <person name="Bishop-Lilly K.A."/>
            <person name="Broomall S.M."/>
            <person name="Chain P.S."/>
            <person name="Chertkov O."/>
            <person name="Coyne S.R."/>
            <person name="Daligault H.E."/>
            <person name="Davenport K.W."/>
            <person name="Erkkila T."/>
            <person name="Frey K.G."/>
            <person name="Gibbons H.S."/>
            <person name="Gu W."/>
            <person name="Jaissle J."/>
            <person name="Johnson S.L."/>
            <person name="Koroleva G.I."/>
            <person name="Ladner J.T."/>
            <person name="Lo C.-C."/>
            <person name="Minogue T.D."/>
            <person name="Munk C."/>
            <person name="Palacios G.F."/>
            <person name="Redden C.L."/>
            <person name="Rosenzweig C.N."/>
            <person name="Scholz M.B."/>
            <person name="Teshima H."/>
            <person name="Xu Y."/>
        </authorList>
    </citation>
    <scope>NUCLEOTIDE SEQUENCE</scope>
    <source>
        <strain evidence="3">Mb9</strain>
    </source>
</reference>
<dbReference type="Gene3D" id="3.10.450.50">
    <property type="match status" value="1"/>
</dbReference>
<dbReference type="Pfam" id="PF13474">
    <property type="entry name" value="SnoaL_3"/>
    <property type="match status" value="1"/>
</dbReference>
<dbReference type="OrthoDB" id="116758at2157"/>
<dbReference type="KEGG" id="mfc:BRM9_2303"/>
<accession>A0A089ZJ69</accession>